<dbReference type="InterPro" id="IPR008254">
    <property type="entry name" value="Flavodoxin/NO_synth"/>
</dbReference>
<dbReference type="STRING" id="1121316.SAMN02745207_02359"/>
<dbReference type="EMBL" id="FQXM01000012">
    <property type="protein sequence ID" value="SHH76411.1"/>
    <property type="molecule type" value="Genomic_DNA"/>
</dbReference>
<dbReference type="PANTHER" id="PTHR38030">
    <property type="entry name" value="PROTOPORPHYRINOGEN IX DEHYDROGENASE [MENAQUINONE]"/>
    <property type="match status" value="1"/>
</dbReference>
<sequence length="157" mass="17881">MRILIAYGSKHGATEKAAKELGDKLKNNDVHIINLKKEKTEIDHYDTIIIGGSLYAGILQKEVKAFCVNNESQLAKKKLGFFLCCGNESKFEEQLDMVFPKNLLDVATAKGYFGYEYDFKKMNFLEKIVVKKVVKVNESKFEINEINISDFAKKICN</sequence>
<dbReference type="Pfam" id="PF12724">
    <property type="entry name" value="Flavodoxin_5"/>
    <property type="match status" value="1"/>
</dbReference>
<dbReference type="PANTHER" id="PTHR38030:SF2">
    <property type="entry name" value="PROTOPORPHYRINOGEN IX DEHYDROGENASE [QUINONE]"/>
    <property type="match status" value="1"/>
</dbReference>
<accession>A0A1M5VMD7</accession>
<evidence type="ECO:0000259" key="1">
    <source>
        <dbReference type="PROSITE" id="PS50902"/>
    </source>
</evidence>
<dbReference type="GO" id="GO:0006783">
    <property type="term" value="P:heme biosynthetic process"/>
    <property type="evidence" value="ECO:0007669"/>
    <property type="project" value="TreeGrafter"/>
</dbReference>
<dbReference type="Proteomes" id="UP000184447">
    <property type="component" value="Unassembled WGS sequence"/>
</dbReference>
<dbReference type="InterPro" id="IPR026816">
    <property type="entry name" value="Flavodoxin_dom"/>
</dbReference>
<dbReference type="RefSeq" id="WP_073338625.1">
    <property type="nucleotide sequence ID" value="NZ_FQXM01000012.1"/>
</dbReference>
<dbReference type="SUPFAM" id="SSF52218">
    <property type="entry name" value="Flavoproteins"/>
    <property type="match status" value="1"/>
</dbReference>
<dbReference type="Gene3D" id="3.40.50.360">
    <property type="match status" value="1"/>
</dbReference>
<gene>
    <name evidence="2" type="ORF">SAMN02745207_02359</name>
</gene>
<evidence type="ECO:0000313" key="3">
    <source>
        <dbReference type="Proteomes" id="UP000184447"/>
    </source>
</evidence>
<dbReference type="InterPro" id="IPR052200">
    <property type="entry name" value="Protoporphyrinogen_IX_DH"/>
</dbReference>
<reference evidence="2 3" key="1">
    <citation type="submission" date="2016-11" db="EMBL/GenBank/DDBJ databases">
        <authorList>
            <person name="Jaros S."/>
            <person name="Januszkiewicz K."/>
            <person name="Wedrychowicz H."/>
        </authorList>
    </citation>
    <scope>NUCLEOTIDE SEQUENCE [LARGE SCALE GENOMIC DNA]</scope>
    <source>
        <strain evidence="2 3">DSM 8605</strain>
    </source>
</reference>
<proteinExistence type="predicted"/>
<dbReference type="GO" id="GO:0070819">
    <property type="term" value="F:menaquinone-dependent protoporphyrinogen oxidase activity"/>
    <property type="evidence" value="ECO:0007669"/>
    <property type="project" value="TreeGrafter"/>
</dbReference>
<keyword evidence="3" id="KW-1185">Reference proteome</keyword>
<organism evidence="2 3">
    <name type="scientific">Clostridium grantii DSM 8605</name>
    <dbReference type="NCBI Taxonomy" id="1121316"/>
    <lineage>
        <taxon>Bacteria</taxon>
        <taxon>Bacillati</taxon>
        <taxon>Bacillota</taxon>
        <taxon>Clostridia</taxon>
        <taxon>Eubacteriales</taxon>
        <taxon>Clostridiaceae</taxon>
        <taxon>Clostridium</taxon>
    </lineage>
</organism>
<evidence type="ECO:0000313" key="2">
    <source>
        <dbReference type="EMBL" id="SHH76411.1"/>
    </source>
</evidence>
<dbReference type="PROSITE" id="PS50902">
    <property type="entry name" value="FLAVODOXIN_LIKE"/>
    <property type="match status" value="1"/>
</dbReference>
<dbReference type="GO" id="GO:0016651">
    <property type="term" value="F:oxidoreductase activity, acting on NAD(P)H"/>
    <property type="evidence" value="ECO:0007669"/>
    <property type="project" value="UniProtKB-ARBA"/>
</dbReference>
<dbReference type="GO" id="GO:0010181">
    <property type="term" value="F:FMN binding"/>
    <property type="evidence" value="ECO:0007669"/>
    <property type="project" value="InterPro"/>
</dbReference>
<name>A0A1M5VMD7_9CLOT</name>
<dbReference type="InterPro" id="IPR029039">
    <property type="entry name" value="Flavoprotein-like_sf"/>
</dbReference>
<dbReference type="AlphaFoldDB" id="A0A1M5VMD7"/>
<feature type="domain" description="Flavodoxin-like" evidence="1">
    <location>
        <begin position="3"/>
        <end position="157"/>
    </location>
</feature>
<dbReference type="OrthoDB" id="2146857at2"/>
<protein>
    <submittedName>
        <fullName evidence="2">Menaquinone-dependent protoporphyrinogen oxidase</fullName>
    </submittedName>
</protein>